<comment type="caution">
    <text evidence="1">Lacks conserved residue(s) required for the propagation of feature annotation.</text>
</comment>
<dbReference type="Proteomes" id="UP000663891">
    <property type="component" value="Unassembled WGS sequence"/>
</dbReference>
<dbReference type="Proteomes" id="UP000663881">
    <property type="component" value="Unassembled WGS sequence"/>
</dbReference>
<evidence type="ECO:0000256" key="2">
    <source>
        <dbReference type="SAM" id="MobiDB-lite"/>
    </source>
</evidence>
<feature type="region of interest" description="Disordered" evidence="2">
    <location>
        <begin position="1142"/>
        <end position="1210"/>
    </location>
</feature>
<comment type="caution">
    <text evidence="4">The sequence shown here is derived from an EMBL/GenBank/DDBJ whole genome shotgun (WGS) entry which is preliminary data.</text>
</comment>
<feature type="region of interest" description="Disordered" evidence="2">
    <location>
        <begin position="154"/>
        <end position="203"/>
    </location>
</feature>
<dbReference type="InterPro" id="IPR027962">
    <property type="entry name" value="ERICH3"/>
</dbReference>
<dbReference type="Gene3D" id="2.60.60.20">
    <property type="entry name" value="PLAT/LH2 domain"/>
    <property type="match status" value="2"/>
</dbReference>
<feature type="compositionally biased region" description="Polar residues" evidence="2">
    <location>
        <begin position="724"/>
        <end position="734"/>
    </location>
</feature>
<evidence type="ECO:0000313" key="6">
    <source>
        <dbReference type="Proteomes" id="UP000663891"/>
    </source>
</evidence>
<feature type="compositionally biased region" description="Basic and acidic residues" evidence="2">
    <location>
        <begin position="1190"/>
        <end position="1199"/>
    </location>
</feature>
<feature type="compositionally biased region" description="Polar residues" evidence="2">
    <location>
        <begin position="1109"/>
        <end position="1126"/>
    </location>
</feature>
<evidence type="ECO:0000313" key="4">
    <source>
        <dbReference type="EMBL" id="CAF0760541.1"/>
    </source>
</evidence>
<dbReference type="PANTHER" id="PTHR23034">
    <property type="entry name" value="GLUTAMATE-RICH PROTEIN 3"/>
    <property type="match status" value="1"/>
</dbReference>
<feature type="compositionally biased region" description="Low complexity" evidence="2">
    <location>
        <begin position="883"/>
        <end position="896"/>
    </location>
</feature>
<evidence type="ECO:0000256" key="1">
    <source>
        <dbReference type="PROSITE-ProRule" id="PRU00152"/>
    </source>
</evidence>
<feature type="compositionally biased region" description="Basic and acidic residues" evidence="2">
    <location>
        <begin position="941"/>
        <end position="955"/>
    </location>
</feature>
<feature type="compositionally biased region" description="Basic and acidic residues" evidence="2">
    <location>
        <begin position="904"/>
        <end position="920"/>
    </location>
</feature>
<name>A0A813PYH0_9BILA</name>
<feature type="compositionally biased region" description="Low complexity" evidence="2">
    <location>
        <begin position="669"/>
        <end position="679"/>
    </location>
</feature>
<sequence>MTHPEPSTLAQYNSLTDPNLQSYFSNERMQTHLKHAGLISGRGDVLSDSEYRTRLARREHKKHVRHMLAENIVNRAIDMERSRNAERNRYFDMVAKAALVNDIKESRKRTGHLSGLMSCSSDMALLSVNSSWSQARPRSANYQNDMYEEQISIPRIQSASMNGDHRPKSSSKTRNRRQASLQRPKSLNRPRSPAKYPKGSLSSSPCQIKMVYYGPHTKIDYDRMIFTDIDEVIVMQQHCGGENLPVCKKYLKPGDEFTFISRRHSDYPFGLSLYIKGLIDSRISTCCEYKHRHGVRLGGERGHFAIISVDGSKPCIKCQFEKQARLKKYAQSPKGRDQNGEPVIVSMSVSDEPKTKQKPVLIPVRHTSISNEDSYEDDFDGSENRKQLDKDDNSSDSTRKSSPNDRKPSRTNIATPKVPPRVSRVAQKASSERSDTSFDETPKEKSTKKTWQIIFHPTNISKGNFQIGKNHSSKRFLLKFSFSNKKNETESYEIDMKPFIKTSKSAKPYSLSVKLENIGKPKHIRLRMITTQTEDDDDDDEEEEDDIKWHLDHIEAIDPETQTHFIFPCKRWITPFKENSLRLSQELSRDEKEQKASSNTNDSRPLSSHHKNRQQSAKIEQKPKVSSRSSTPTESPKPKQTKSKPTRFMSSDDDDDNKTPKHEQKVKTSARSSASSNSSKPLQTKSKPTRLMSSDDDDDHASPKPEQKAKASARSSASSNSSKPLQTKSKLSRQTDSDDDDDDKQKSHKSKAPSGSSTPTESPKRTQTKSKPARVMSSDDDDHASPKPKQKAKMPSRSSTPAESPKPTQTKSKPTRSMSSDEDDHASSKPKQKAKTPSRSSTPAESPKPKPTQTKSKSSHQTSSDDDNEASPKLKQKAKESSRSSTPTQSSKPPQTKSKHSRQKSSDDDNHASPKSEQKPKASARSSISSNTSKQSQSKVDSTRRISSDQQENKIRYRVTIYPSHDDDGEFNPARSSRIFLRLNNHPEENDIQKRTDHLCPTFVSGVDQPFELDLVQNADEQIKTLTIGYVNSEIQAKTWKLEKIVLYNMKTHKETTFLCKESLHRNDLTWRAEKTFEAQTQESDGETTPRNHSTKSDDDEEQIKSRKNSQTNRSNKQRSPSFQSMDDNDAHYDKIFQVLDPDNKLELGSRPPSAGAPRPKTRRGREEYTDQPVDPLVGLDALGEQTARSTDRFDENSHKPVSTNNRFDN</sequence>
<feature type="region of interest" description="Disordered" evidence="2">
    <location>
        <begin position="348"/>
        <end position="449"/>
    </location>
</feature>
<feature type="compositionally biased region" description="Low complexity" evidence="2">
    <location>
        <begin position="851"/>
        <end position="862"/>
    </location>
</feature>
<evidence type="ECO:0000313" key="5">
    <source>
        <dbReference type="EMBL" id="CAF3575048.1"/>
    </source>
</evidence>
<dbReference type="Pfam" id="PF15257">
    <property type="entry name" value="DUF4590"/>
    <property type="match status" value="1"/>
</dbReference>
<feature type="compositionally biased region" description="Low complexity" evidence="2">
    <location>
        <begin position="710"/>
        <end position="723"/>
    </location>
</feature>
<dbReference type="EMBL" id="CAJNON010000008">
    <property type="protein sequence ID" value="CAF0760541.1"/>
    <property type="molecule type" value="Genomic_DNA"/>
</dbReference>
<dbReference type="PROSITE" id="PS50095">
    <property type="entry name" value="PLAT"/>
    <property type="match status" value="2"/>
</dbReference>
<feature type="compositionally biased region" description="Polar residues" evidence="2">
    <location>
        <begin position="596"/>
        <end position="606"/>
    </location>
</feature>
<feature type="compositionally biased region" description="Polar residues" evidence="2">
    <location>
        <begin position="796"/>
        <end position="818"/>
    </location>
</feature>
<evidence type="ECO:0000259" key="3">
    <source>
        <dbReference type="PROSITE" id="PS50095"/>
    </source>
</evidence>
<dbReference type="AlphaFoldDB" id="A0A813PYH0"/>
<feature type="region of interest" description="Disordered" evidence="2">
    <location>
        <begin position="584"/>
        <end position="955"/>
    </location>
</feature>
<feature type="compositionally biased region" description="Polar residues" evidence="2">
    <location>
        <begin position="1200"/>
        <end position="1210"/>
    </location>
</feature>
<feature type="compositionally biased region" description="Basic and acidic residues" evidence="2">
    <location>
        <begin position="430"/>
        <end position="447"/>
    </location>
</feature>
<dbReference type="Pfam" id="PF01477">
    <property type="entry name" value="PLAT"/>
    <property type="match status" value="1"/>
</dbReference>
<feature type="domain" description="PLAT" evidence="3">
    <location>
        <begin position="955"/>
        <end position="1078"/>
    </location>
</feature>
<dbReference type="InterPro" id="IPR001024">
    <property type="entry name" value="PLAT/LH2_dom"/>
</dbReference>
<feature type="domain" description="PLAT" evidence="3">
    <location>
        <begin position="454"/>
        <end position="587"/>
    </location>
</feature>
<feature type="compositionally biased region" description="Basic and acidic residues" evidence="2">
    <location>
        <begin position="657"/>
        <end position="666"/>
    </location>
</feature>
<feature type="compositionally biased region" description="Polar residues" evidence="2">
    <location>
        <begin position="1078"/>
        <end position="1092"/>
    </location>
</feature>
<dbReference type="EMBL" id="CAJOAY010000183">
    <property type="protein sequence ID" value="CAF3575048.1"/>
    <property type="molecule type" value="Genomic_DNA"/>
</dbReference>
<dbReference type="PANTHER" id="PTHR23034:SF2">
    <property type="entry name" value="GLUTAMATE-RICH PROTEIN 3"/>
    <property type="match status" value="1"/>
</dbReference>
<protein>
    <recommendedName>
        <fullName evidence="3">PLAT domain-containing protein</fullName>
    </recommendedName>
</protein>
<gene>
    <name evidence="5" type="ORF">OKA104_LOCUS5303</name>
    <name evidence="4" type="ORF">VCS650_LOCUS1786</name>
</gene>
<feature type="compositionally biased region" description="Low complexity" evidence="2">
    <location>
        <begin position="923"/>
        <end position="939"/>
    </location>
</feature>
<organism evidence="4 6">
    <name type="scientific">Adineta steineri</name>
    <dbReference type="NCBI Taxonomy" id="433720"/>
    <lineage>
        <taxon>Eukaryota</taxon>
        <taxon>Metazoa</taxon>
        <taxon>Spiralia</taxon>
        <taxon>Gnathifera</taxon>
        <taxon>Rotifera</taxon>
        <taxon>Eurotatoria</taxon>
        <taxon>Bdelloidea</taxon>
        <taxon>Adinetida</taxon>
        <taxon>Adinetidae</taxon>
        <taxon>Adineta</taxon>
    </lineage>
</organism>
<reference evidence="4" key="1">
    <citation type="submission" date="2021-02" db="EMBL/GenBank/DDBJ databases">
        <authorList>
            <person name="Nowell W R."/>
        </authorList>
    </citation>
    <scope>NUCLEOTIDE SEQUENCE</scope>
</reference>
<feature type="region of interest" description="Disordered" evidence="2">
    <location>
        <begin position="1077"/>
        <end position="1128"/>
    </location>
</feature>
<feature type="compositionally biased region" description="Basic and acidic residues" evidence="2">
    <location>
        <begin position="700"/>
        <end position="709"/>
    </location>
</feature>
<proteinExistence type="predicted"/>
<dbReference type="InterPro" id="IPR048257">
    <property type="entry name" value="DUF4590"/>
</dbReference>
<feature type="compositionally biased region" description="Basic residues" evidence="2">
    <location>
        <begin position="168"/>
        <end position="177"/>
    </location>
</feature>
<accession>A0A813PYH0</accession>
<dbReference type="OrthoDB" id="120976at2759"/>
<feature type="compositionally biased region" description="Basic and acidic residues" evidence="2">
    <location>
        <begin position="382"/>
        <end position="408"/>
    </location>
</feature>